<gene>
    <name evidence="1" type="ORF">CGS59_10580</name>
</gene>
<dbReference type="Proteomes" id="UP000220480">
    <property type="component" value="Unassembled WGS sequence"/>
</dbReference>
<accession>A0A2A7AVY6</accession>
<sequence>MYRWWINGLEWSPLRSDHFQRKNYLYFANRENLRIFPVGLFTVGFLRKTAFSPLTEAAVSGINKNDKGE</sequence>
<evidence type="ECO:0000313" key="2">
    <source>
        <dbReference type="Proteomes" id="UP000220480"/>
    </source>
</evidence>
<dbReference type="EMBL" id="NMTZ01000026">
    <property type="protein sequence ID" value="PDX83325.1"/>
    <property type="molecule type" value="Genomic_DNA"/>
</dbReference>
<comment type="caution">
    <text evidence="1">The sequence shown here is derived from an EMBL/GenBank/DDBJ whole genome shotgun (WGS) entry which is preliminary data.</text>
</comment>
<reference evidence="1 2" key="1">
    <citation type="journal article" date="2017" name="Front. Microbiol.">
        <title>New Insights into the Diversity of the Genus Faecalibacterium.</title>
        <authorList>
            <person name="Benevides L."/>
            <person name="Burman S."/>
            <person name="Martin R."/>
            <person name="Robert V."/>
            <person name="Thomas M."/>
            <person name="Miquel S."/>
            <person name="Chain F."/>
            <person name="Sokol H."/>
            <person name="Bermudez-Humaran L.G."/>
            <person name="Morrison M."/>
            <person name="Langella P."/>
            <person name="Azevedo V.A."/>
            <person name="Chatel J.M."/>
            <person name="Soares S."/>
        </authorList>
    </citation>
    <scope>NUCLEOTIDE SEQUENCE [LARGE SCALE GENOMIC DNA]</scope>
    <source>
        <strain evidence="1 2">CNCM I 4644</strain>
    </source>
</reference>
<protein>
    <submittedName>
        <fullName evidence="1">Uncharacterized protein</fullName>
    </submittedName>
</protein>
<dbReference type="RefSeq" id="WP_097779903.1">
    <property type="nucleotide sequence ID" value="NZ_NMTZ01000026.1"/>
</dbReference>
<proteinExistence type="predicted"/>
<organism evidence="1 2">
    <name type="scientific">Faecalibacterium prausnitzii</name>
    <dbReference type="NCBI Taxonomy" id="853"/>
    <lineage>
        <taxon>Bacteria</taxon>
        <taxon>Bacillati</taxon>
        <taxon>Bacillota</taxon>
        <taxon>Clostridia</taxon>
        <taxon>Eubacteriales</taxon>
        <taxon>Oscillospiraceae</taxon>
        <taxon>Faecalibacterium</taxon>
    </lineage>
</organism>
<evidence type="ECO:0000313" key="1">
    <source>
        <dbReference type="EMBL" id="PDX83325.1"/>
    </source>
</evidence>
<name>A0A2A7AVY6_9FIRM</name>
<dbReference type="AlphaFoldDB" id="A0A2A7AVY6"/>